<proteinExistence type="predicted"/>
<organism evidence="2 3">
    <name type="scientific">Tistrella mobilis</name>
    <dbReference type="NCBI Taxonomy" id="171437"/>
    <lineage>
        <taxon>Bacteria</taxon>
        <taxon>Pseudomonadati</taxon>
        <taxon>Pseudomonadota</taxon>
        <taxon>Alphaproteobacteria</taxon>
        <taxon>Geminicoccales</taxon>
        <taxon>Geminicoccaceae</taxon>
        <taxon>Tistrella</taxon>
    </lineage>
</organism>
<feature type="transmembrane region" description="Helical" evidence="1">
    <location>
        <begin position="6"/>
        <end position="37"/>
    </location>
</feature>
<keyword evidence="1" id="KW-1133">Transmembrane helix</keyword>
<sequence length="52" mass="5469">MTGLEIGLLSILALLLLIWAGMHVSVALGLVSLLAIWEVRGRWSVAAAAIAQ</sequence>
<feature type="non-terminal residue" evidence="2">
    <location>
        <position position="52"/>
    </location>
</feature>
<keyword evidence="1" id="KW-0812">Transmembrane</keyword>
<comment type="caution">
    <text evidence="2">The sequence shown here is derived from an EMBL/GenBank/DDBJ whole genome shotgun (WGS) entry which is preliminary data.</text>
</comment>
<protein>
    <submittedName>
        <fullName evidence="2">C4-dicarboxylate ABC transporter permease</fullName>
    </submittedName>
</protein>
<evidence type="ECO:0000313" key="2">
    <source>
        <dbReference type="EMBL" id="HAE51480.1"/>
    </source>
</evidence>
<dbReference type="EMBL" id="DMAI01000484">
    <property type="protein sequence ID" value="HAE51480.1"/>
    <property type="molecule type" value="Genomic_DNA"/>
</dbReference>
<reference evidence="2 3" key="1">
    <citation type="journal article" date="2018" name="Nat. Biotechnol.">
        <title>A standardized bacterial taxonomy based on genome phylogeny substantially revises the tree of life.</title>
        <authorList>
            <person name="Parks D.H."/>
            <person name="Chuvochina M."/>
            <person name="Waite D.W."/>
            <person name="Rinke C."/>
            <person name="Skarshewski A."/>
            <person name="Chaumeil P.A."/>
            <person name="Hugenholtz P."/>
        </authorList>
    </citation>
    <scope>NUCLEOTIDE SEQUENCE [LARGE SCALE GENOMIC DNA]</scope>
    <source>
        <strain evidence="2">UBA8739</strain>
    </source>
</reference>
<keyword evidence="1" id="KW-0472">Membrane</keyword>
<evidence type="ECO:0000313" key="3">
    <source>
        <dbReference type="Proteomes" id="UP000257706"/>
    </source>
</evidence>
<dbReference type="AlphaFoldDB" id="A0A3B9IUN9"/>
<accession>A0A3B9IUN9</accession>
<name>A0A3B9IUN9_9PROT</name>
<evidence type="ECO:0000256" key="1">
    <source>
        <dbReference type="SAM" id="Phobius"/>
    </source>
</evidence>
<dbReference type="Proteomes" id="UP000257706">
    <property type="component" value="Unassembled WGS sequence"/>
</dbReference>
<gene>
    <name evidence="2" type="ORF">DCK97_29115</name>
</gene>